<comment type="similarity">
    <text evidence="2">Belongs to the ammonia transporter channel (TC 1.A.11.2) family.</text>
</comment>
<dbReference type="InterPro" id="IPR029020">
    <property type="entry name" value="Ammonium/urea_transptr"/>
</dbReference>
<feature type="transmembrane region" description="Helical" evidence="8">
    <location>
        <begin position="54"/>
        <end position="73"/>
    </location>
</feature>
<feature type="domain" description="Ammonium transporter AmtB-like" evidence="9">
    <location>
        <begin position="20"/>
        <end position="454"/>
    </location>
</feature>
<feature type="transmembrane region" description="Helical" evidence="8">
    <location>
        <begin position="237"/>
        <end position="262"/>
    </location>
</feature>
<evidence type="ECO:0000313" key="10">
    <source>
        <dbReference type="EMBL" id="SLN37831.1"/>
    </source>
</evidence>
<dbReference type="InterPro" id="IPR024041">
    <property type="entry name" value="NH4_transpt_AmtB-like_dom"/>
</dbReference>
<feature type="transmembrane region" description="Helical" evidence="8">
    <location>
        <begin position="123"/>
        <end position="146"/>
    </location>
</feature>
<keyword evidence="11" id="KW-1185">Reference proteome</keyword>
<evidence type="ECO:0000256" key="4">
    <source>
        <dbReference type="ARBA" id="ARBA00022692"/>
    </source>
</evidence>
<reference evidence="10 11" key="1">
    <citation type="submission" date="2017-03" db="EMBL/GenBank/DDBJ databases">
        <authorList>
            <person name="Afonso C.L."/>
            <person name="Miller P.J."/>
            <person name="Scott M.A."/>
            <person name="Spackman E."/>
            <person name="Goraichik I."/>
            <person name="Dimitrov K.M."/>
            <person name="Suarez D.L."/>
            <person name="Swayne D.E."/>
        </authorList>
    </citation>
    <scope>NUCLEOTIDE SEQUENCE [LARGE SCALE GENOMIC DNA]</scope>
    <source>
        <strain evidence="10 11">CECT 8287</strain>
    </source>
</reference>
<keyword evidence="3" id="KW-0813">Transport</keyword>
<gene>
    <name evidence="10" type="primary">amt</name>
    <name evidence="10" type="ORF">PEL8287_01829</name>
</gene>
<dbReference type="AlphaFoldDB" id="A0A1Y5SEK9"/>
<evidence type="ECO:0000256" key="1">
    <source>
        <dbReference type="ARBA" id="ARBA00004141"/>
    </source>
</evidence>
<keyword evidence="5 8" id="KW-1133">Transmembrane helix</keyword>
<proteinExistence type="inferred from homology"/>
<keyword evidence="6 8" id="KW-0472">Membrane</keyword>
<organism evidence="10 11">
    <name type="scientific">Roseovarius litorisediminis</name>
    <dbReference type="NCBI Taxonomy" id="1312363"/>
    <lineage>
        <taxon>Bacteria</taxon>
        <taxon>Pseudomonadati</taxon>
        <taxon>Pseudomonadota</taxon>
        <taxon>Alphaproteobacteria</taxon>
        <taxon>Rhodobacterales</taxon>
        <taxon>Roseobacteraceae</taxon>
        <taxon>Roseovarius</taxon>
    </lineage>
</organism>
<feature type="transmembrane region" description="Helical" evidence="8">
    <location>
        <begin position="282"/>
        <end position="308"/>
    </location>
</feature>
<evidence type="ECO:0000256" key="2">
    <source>
        <dbReference type="ARBA" id="ARBA00005887"/>
    </source>
</evidence>
<dbReference type="GO" id="GO:0008519">
    <property type="term" value="F:ammonium channel activity"/>
    <property type="evidence" value="ECO:0007669"/>
    <property type="project" value="InterPro"/>
</dbReference>
<evidence type="ECO:0000313" key="11">
    <source>
        <dbReference type="Proteomes" id="UP000193827"/>
    </source>
</evidence>
<comment type="subcellular location">
    <subcellularLocation>
        <location evidence="1">Membrane</location>
        <topology evidence="1">Multi-pass membrane protein</topology>
    </subcellularLocation>
</comment>
<dbReference type="PANTHER" id="PTHR11730:SF6">
    <property type="entry name" value="AMMONIUM TRANSPORTER"/>
    <property type="match status" value="1"/>
</dbReference>
<dbReference type="EMBL" id="FWFL01000004">
    <property type="protein sequence ID" value="SLN37831.1"/>
    <property type="molecule type" value="Genomic_DNA"/>
</dbReference>
<evidence type="ECO:0000259" key="9">
    <source>
        <dbReference type="Pfam" id="PF00909"/>
    </source>
</evidence>
<feature type="transmembrane region" description="Helical" evidence="8">
    <location>
        <begin position="338"/>
        <end position="356"/>
    </location>
</feature>
<dbReference type="GO" id="GO:0097272">
    <property type="term" value="P:ammonium homeostasis"/>
    <property type="evidence" value="ECO:0007669"/>
    <property type="project" value="TreeGrafter"/>
</dbReference>
<feature type="transmembrane region" description="Helical" evidence="8">
    <location>
        <begin position="368"/>
        <end position="391"/>
    </location>
</feature>
<evidence type="ECO:0000256" key="3">
    <source>
        <dbReference type="ARBA" id="ARBA00022448"/>
    </source>
</evidence>
<keyword evidence="7" id="KW-0924">Ammonia transport</keyword>
<dbReference type="Pfam" id="PF00909">
    <property type="entry name" value="Ammonium_transp"/>
    <property type="match status" value="1"/>
</dbReference>
<dbReference type="SUPFAM" id="SSF111352">
    <property type="entry name" value="Ammonium transporter"/>
    <property type="match status" value="1"/>
</dbReference>
<evidence type="ECO:0000256" key="6">
    <source>
        <dbReference type="ARBA" id="ARBA00023136"/>
    </source>
</evidence>
<feature type="transmembrane region" description="Helical" evidence="8">
    <location>
        <begin position="315"/>
        <end position="332"/>
    </location>
</feature>
<evidence type="ECO:0000256" key="7">
    <source>
        <dbReference type="ARBA" id="ARBA00023177"/>
    </source>
</evidence>
<feature type="transmembrane region" description="Helical" evidence="8">
    <location>
        <begin position="158"/>
        <end position="179"/>
    </location>
</feature>
<dbReference type="PANTHER" id="PTHR11730">
    <property type="entry name" value="AMMONIUM TRANSPORTER"/>
    <property type="match status" value="1"/>
</dbReference>
<dbReference type="OrthoDB" id="9814202at2"/>
<sequence>MDTDIGALTVIFTEFYYWVTIPLMFLIHVGFCMYEVGATRRKNHMHTLMKNTMLIPLVTITFFFFGWWIYFAFPNFGPFPGASLTQSDNAVPWGELMGTHLGGPGVASQDPVMGYGVELGNGFWARINGVFWAAFLLFSWTAASIVSGATIERIRPSAFWILAVVIGSFTWIIDAAWGWHPDGWMVTKLGYHDAYASGVIHAIAGGFALGVICVLGPRLGKFAPDGTPRNINPHNKWLVTIGLFMIYCGFWGFYVACNVPIIDHQSLGGAEGVVNFTATTIYLTPTTLSAITFNFLMSLSGGLIMGYVVSKGEAFWTYSAGLAGVITASAGNDLYHPIQAMIIGAIGAYCAYKLHFWVERKFKIDDPVGAVAVHGYAGFIGLIICGFMLWGHPATAAYHDPATLITPWGQLAGAIIMFGVLGFLPAFIVSKILMGMGMLRVPPAVELVGLDLSEEIAEEMDAIEVSEADIAEAKRLGLLT</sequence>
<evidence type="ECO:0000256" key="8">
    <source>
        <dbReference type="SAM" id="Phobius"/>
    </source>
</evidence>
<name>A0A1Y5SEK9_9RHOB</name>
<feature type="transmembrane region" description="Helical" evidence="8">
    <location>
        <begin position="411"/>
        <end position="430"/>
    </location>
</feature>
<accession>A0A1Y5SEK9</accession>
<dbReference type="Proteomes" id="UP000193827">
    <property type="component" value="Unassembled WGS sequence"/>
</dbReference>
<dbReference type="RefSeq" id="WP_085892077.1">
    <property type="nucleotide sequence ID" value="NZ_FWFL01000004.1"/>
</dbReference>
<feature type="transmembrane region" description="Helical" evidence="8">
    <location>
        <begin position="15"/>
        <end position="34"/>
    </location>
</feature>
<feature type="transmembrane region" description="Helical" evidence="8">
    <location>
        <begin position="199"/>
        <end position="216"/>
    </location>
</feature>
<keyword evidence="4 8" id="KW-0812">Transmembrane</keyword>
<protein>
    <submittedName>
        <fullName evidence="10">Ammonia channel</fullName>
    </submittedName>
</protein>
<dbReference type="Gene3D" id="1.10.3430.10">
    <property type="entry name" value="Ammonium transporter AmtB like domains"/>
    <property type="match status" value="1"/>
</dbReference>
<dbReference type="GO" id="GO:0016020">
    <property type="term" value="C:membrane"/>
    <property type="evidence" value="ECO:0007669"/>
    <property type="project" value="UniProtKB-SubCell"/>
</dbReference>
<evidence type="ECO:0000256" key="5">
    <source>
        <dbReference type="ARBA" id="ARBA00022989"/>
    </source>
</evidence>